<dbReference type="HOGENOM" id="CLU_414716_0_0_1"/>
<keyword evidence="8 17" id="KW-0156">Chromatin regulator</keyword>
<dbReference type="GO" id="GO:0034599">
    <property type="term" value="P:cellular response to oxidative stress"/>
    <property type="evidence" value="ECO:0007669"/>
    <property type="project" value="UniProtKB-ARBA"/>
</dbReference>
<keyword evidence="12 17" id="KW-0539">Nucleus</keyword>
<reference evidence="21" key="1">
    <citation type="journal article" date="2011" name="PLoS Biol.">
        <title>Gene gain and loss during evolution of obligate parasitism in the white rust pathogen of Arabidopsis thaliana.</title>
        <authorList>
            <person name="Kemen E."/>
            <person name="Gardiner A."/>
            <person name="Schultz-Larsen T."/>
            <person name="Kemen A.C."/>
            <person name="Balmuth A.L."/>
            <person name="Robert-Seilaniantz A."/>
            <person name="Bailey K."/>
            <person name="Holub E."/>
            <person name="Studholme D.J."/>
            <person name="Maclean D."/>
            <person name="Jones J.D."/>
        </authorList>
    </citation>
    <scope>NUCLEOTIDE SEQUENCE</scope>
</reference>
<comment type="function">
    <text evidence="17">Component of an histone acetyltransferase complex.</text>
</comment>
<keyword evidence="9" id="KW-0049">Antioxidant</keyword>
<evidence type="ECO:0000256" key="14">
    <source>
        <dbReference type="ARBA" id="ARBA00038489"/>
    </source>
</evidence>
<dbReference type="InterPro" id="IPR024610">
    <property type="entry name" value="ING_N_histone-binding"/>
</dbReference>
<dbReference type="PANTHER" id="PTHR42801">
    <property type="entry name" value="THIOREDOXIN-DEPENDENT PEROXIDE REDUCTASE"/>
    <property type="match status" value="1"/>
</dbReference>
<comment type="subunit">
    <text evidence="17">Component of an histone acetyltransferase complex. Interacts with H3K4me3 and to a lesser extent with H3K4me2.</text>
</comment>
<name>F0WFZ3_9STRA</name>
<protein>
    <recommendedName>
        <fullName evidence="17">Inhibitor of growth protein</fullName>
    </recommendedName>
</protein>
<dbReference type="GO" id="GO:0008379">
    <property type="term" value="F:thioredoxin peroxidase activity"/>
    <property type="evidence" value="ECO:0007669"/>
    <property type="project" value="TreeGrafter"/>
</dbReference>
<feature type="region of interest" description="Disordered" evidence="18">
    <location>
        <begin position="1"/>
        <end position="40"/>
    </location>
</feature>
<proteinExistence type="inferred from homology"/>
<keyword evidence="6 16" id="KW-0863">Zinc-finger</keyword>
<evidence type="ECO:0000256" key="8">
    <source>
        <dbReference type="ARBA" id="ARBA00022853"/>
    </source>
</evidence>
<dbReference type="SUPFAM" id="SSF52833">
    <property type="entry name" value="Thioredoxin-like"/>
    <property type="match status" value="2"/>
</dbReference>
<evidence type="ECO:0000256" key="3">
    <source>
        <dbReference type="ARBA" id="ARBA00011245"/>
    </source>
</evidence>
<evidence type="ECO:0000256" key="9">
    <source>
        <dbReference type="ARBA" id="ARBA00022862"/>
    </source>
</evidence>
<comment type="similarity">
    <text evidence="14">Belongs to the peroxiredoxin family. BCP/PrxQ subfamily.</text>
</comment>
<dbReference type="InterPro" id="IPR050924">
    <property type="entry name" value="Peroxiredoxin_BCP/PrxQ"/>
</dbReference>
<feature type="domain" description="Thioredoxin" evidence="20">
    <location>
        <begin position="225"/>
        <end position="373"/>
    </location>
</feature>
<gene>
    <name evidence="21" type="primary">AlNc14C86G5526</name>
    <name evidence="21" type="ORF">ALNC14_062700</name>
</gene>
<evidence type="ECO:0000256" key="18">
    <source>
        <dbReference type="SAM" id="MobiDB-lite"/>
    </source>
</evidence>
<dbReference type="Pfam" id="PF00578">
    <property type="entry name" value="AhpC-TSA"/>
    <property type="match status" value="2"/>
</dbReference>
<evidence type="ECO:0000256" key="11">
    <source>
        <dbReference type="ARBA" id="ARBA00023157"/>
    </source>
</evidence>
<dbReference type="PROSITE" id="PS01359">
    <property type="entry name" value="ZF_PHD_1"/>
    <property type="match status" value="1"/>
</dbReference>
<dbReference type="GO" id="GO:0005737">
    <property type="term" value="C:cytoplasm"/>
    <property type="evidence" value="ECO:0007669"/>
    <property type="project" value="TreeGrafter"/>
</dbReference>
<reference evidence="21" key="2">
    <citation type="submission" date="2011-02" db="EMBL/GenBank/DDBJ databases">
        <authorList>
            <person name="MacLean D."/>
        </authorList>
    </citation>
    <scope>NUCLEOTIDE SEQUENCE</scope>
</reference>
<sequence>MVFTRSTTPKKSASAQAQPIKPDTKKRASTSVSSPLAKKRATEEKFRSGVSLKQIIDEGITLTNQNDEPINLSEVCKNNVVIFLYPRANTPGCTKQACGFRDHYSALQQANFAVYGLSRDATNVLRSWKEKQNLPFDLISDPKSQLIKYFGSPFGSKVQRSHVVILKNGSVGEFQLQITPEKSVERVLKYVNDVTMTGKQESVQSPTHDAKHEETSPTEVIEPPVAIGSSATAGILLKNQNDESVSFQDIIRDNSAIFFIFPKANTPGCTTQAKGFNASFQPIQTAGFRVYGVSADTPMDLKAWKDQHSLAFDFLSDPEHILIGYFGSSLNKTSIDRSHVIVLKGGKVVDIQRNMDPEESVEKALAFAKALPRDSVNDVVYTILCVCIMGTYLEDYLESVYMLPSDVKRNFDLVRELDKTSYQLVEDLKDSHRKYLIDARKKVMARWADAEKEEPTEEELRLLVETDETLKLLKEREQNVIQKLDEKVAIAAQSYELVDHHIRRLDQDLEAFGALLKQNGEFEDDMDDEKRISARKRRQDKSIQQEKLQLQLQQLKQQVNSSTRKKSVASNNVGRKRGAGEANLDADVTNWDDASEAIQDDSAIDPNEPVYCHCRRVSFGQMVGCDNDDCRFEWFHFECVGLTEQPAGMWYCHDCKLRLNVS</sequence>
<dbReference type="Pfam" id="PF12998">
    <property type="entry name" value="ING"/>
    <property type="match status" value="1"/>
</dbReference>
<keyword evidence="4" id="KW-0575">Peroxidase</keyword>
<keyword evidence="10" id="KW-0560">Oxidoreductase</keyword>
<dbReference type="SMART" id="SM01408">
    <property type="entry name" value="ING"/>
    <property type="match status" value="1"/>
</dbReference>
<evidence type="ECO:0000256" key="10">
    <source>
        <dbReference type="ARBA" id="ARBA00023002"/>
    </source>
</evidence>
<evidence type="ECO:0000256" key="16">
    <source>
        <dbReference type="PROSITE-ProRule" id="PRU00146"/>
    </source>
</evidence>
<dbReference type="Gene3D" id="3.30.40.10">
    <property type="entry name" value="Zinc/RING finger domain, C3HC4 (zinc finger)"/>
    <property type="match status" value="1"/>
</dbReference>
<comment type="domain">
    <text evidence="17">The PHD-type zinc finger mediates the binding to H3K4me3.</text>
</comment>
<evidence type="ECO:0000256" key="5">
    <source>
        <dbReference type="ARBA" id="ARBA00022723"/>
    </source>
</evidence>
<dbReference type="PANTHER" id="PTHR42801:SF23">
    <property type="entry name" value="PEROXIREDOXIN DOT5"/>
    <property type="match status" value="1"/>
</dbReference>
<feature type="domain" description="PHD-type" evidence="19">
    <location>
        <begin position="609"/>
        <end position="658"/>
    </location>
</feature>
<dbReference type="GO" id="GO:0045454">
    <property type="term" value="P:cell redox homeostasis"/>
    <property type="evidence" value="ECO:0007669"/>
    <property type="project" value="TreeGrafter"/>
</dbReference>
<dbReference type="InterPro" id="IPR019786">
    <property type="entry name" value="Zinc_finger_PHD-type_CS"/>
</dbReference>
<dbReference type="GO" id="GO:0006325">
    <property type="term" value="P:chromatin organization"/>
    <property type="evidence" value="ECO:0007669"/>
    <property type="project" value="UniProtKB-KW"/>
</dbReference>
<dbReference type="InterPro" id="IPR001965">
    <property type="entry name" value="Znf_PHD"/>
</dbReference>
<dbReference type="InterPro" id="IPR000866">
    <property type="entry name" value="AhpC/TSA"/>
</dbReference>
<evidence type="ECO:0000259" key="20">
    <source>
        <dbReference type="PROSITE" id="PS51352"/>
    </source>
</evidence>
<accession>F0WFZ3</accession>
<dbReference type="AlphaFoldDB" id="F0WFZ3"/>
<keyword evidence="5 17" id="KW-0479">Metal-binding</keyword>
<keyword evidence="13" id="KW-0676">Redox-active center</keyword>
<dbReference type="PROSITE" id="PS50016">
    <property type="entry name" value="ZF_PHD_2"/>
    <property type="match status" value="1"/>
</dbReference>
<feature type="region of interest" description="Disordered" evidence="18">
    <location>
        <begin position="556"/>
        <end position="586"/>
    </location>
</feature>
<evidence type="ECO:0000313" key="21">
    <source>
        <dbReference type="EMBL" id="CCA20127.1"/>
    </source>
</evidence>
<dbReference type="InterPro" id="IPR013083">
    <property type="entry name" value="Znf_RING/FYVE/PHD"/>
</dbReference>
<dbReference type="InterPro" id="IPR036249">
    <property type="entry name" value="Thioredoxin-like_sf"/>
</dbReference>
<dbReference type="FunFam" id="3.30.40.10:FF:000016">
    <property type="entry name" value="Inhibitor of growth protein"/>
    <property type="match status" value="1"/>
</dbReference>
<evidence type="ECO:0000256" key="4">
    <source>
        <dbReference type="ARBA" id="ARBA00022559"/>
    </source>
</evidence>
<keyword evidence="7 17" id="KW-0862">Zinc</keyword>
<dbReference type="FunFam" id="3.40.30.10:FF:000157">
    <property type="entry name" value="DOT5p Nuclear thiol peroxidase"/>
    <property type="match status" value="1"/>
</dbReference>
<evidence type="ECO:0000256" key="13">
    <source>
        <dbReference type="ARBA" id="ARBA00023284"/>
    </source>
</evidence>
<comment type="similarity">
    <text evidence="2 17">Belongs to the ING family.</text>
</comment>
<dbReference type="Gene3D" id="3.40.30.10">
    <property type="entry name" value="Glutaredoxin"/>
    <property type="match status" value="2"/>
</dbReference>
<evidence type="ECO:0000256" key="12">
    <source>
        <dbReference type="ARBA" id="ARBA00023242"/>
    </source>
</evidence>
<evidence type="ECO:0000256" key="15">
    <source>
        <dbReference type="ARBA" id="ARBA00049091"/>
    </source>
</evidence>
<dbReference type="EMBL" id="FR824131">
    <property type="protein sequence ID" value="CCA20127.1"/>
    <property type="molecule type" value="Genomic_DNA"/>
</dbReference>
<evidence type="ECO:0000259" key="19">
    <source>
        <dbReference type="PROSITE" id="PS50016"/>
    </source>
</evidence>
<evidence type="ECO:0000256" key="6">
    <source>
        <dbReference type="ARBA" id="ARBA00022771"/>
    </source>
</evidence>
<keyword evidence="11" id="KW-1015">Disulfide bond</keyword>
<evidence type="ECO:0000256" key="7">
    <source>
        <dbReference type="ARBA" id="ARBA00022833"/>
    </source>
</evidence>
<dbReference type="GO" id="GO:0005634">
    <property type="term" value="C:nucleus"/>
    <property type="evidence" value="ECO:0007669"/>
    <property type="project" value="UniProtKB-SubCell"/>
</dbReference>
<comment type="subunit">
    <text evidence="3">Monomer.</text>
</comment>
<feature type="compositionally biased region" description="Polar residues" evidence="18">
    <location>
        <begin position="1"/>
        <end position="17"/>
    </location>
</feature>
<dbReference type="CDD" id="cd03017">
    <property type="entry name" value="PRX_BCP"/>
    <property type="match status" value="2"/>
</dbReference>
<dbReference type="InterPro" id="IPR011011">
    <property type="entry name" value="Znf_FYVE_PHD"/>
</dbReference>
<dbReference type="InterPro" id="IPR013766">
    <property type="entry name" value="Thioredoxin_domain"/>
</dbReference>
<evidence type="ECO:0000256" key="17">
    <source>
        <dbReference type="RuleBase" id="RU361213"/>
    </source>
</evidence>
<dbReference type="Gene3D" id="6.10.140.1740">
    <property type="match status" value="1"/>
</dbReference>
<evidence type="ECO:0000256" key="1">
    <source>
        <dbReference type="ARBA" id="ARBA00004123"/>
    </source>
</evidence>
<evidence type="ECO:0000256" key="2">
    <source>
        <dbReference type="ARBA" id="ARBA00010210"/>
    </source>
</evidence>
<dbReference type="SMART" id="SM00249">
    <property type="entry name" value="PHD"/>
    <property type="match status" value="1"/>
</dbReference>
<organism evidence="21">
    <name type="scientific">Albugo laibachii Nc14</name>
    <dbReference type="NCBI Taxonomy" id="890382"/>
    <lineage>
        <taxon>Eukaryota</taxon>
        <taxon>Sar</taxon>
        <taxon>Stramenopiles</taxon>
        <taxon>Oomycota</taxon>
        <taxon>Peronosporomycetes</taxon>
        <taxon>Albuginales</taxon>
        <taxon>Albuginaceae</taxon>
        <taxon>Albugo</taxon>
    </lineage>
</organism>
<dbReference type="PROSITE" id="PS51352">
    <property type="entry name" value="THIOREDOXIN_2"/>
    <property type="match status" value="2"/>
</dbReference>
<dbReference type="GO" id="GO:0008270">
    <property type="term" value="F:zinc ion binding"/>
    <property type="evidence" value="ECO:0007669"/>
    <property type="project" value="UniProtKB-KW"/>
</dbReference>
<comment type="subcellular location">
    <subcellularLocation>
        <location evidence="1 17">Nucleus</location>
    </subcellularLocation>
</comment>
<comment type="catalytic activity">
    <reaction evidence="15">
        <text>a hydroperoxide + [thioredoxin]-dithiol = an alcohol + [thioredoxin]-disulfide + H2O</text>
        <dbReference type="Rhea" id="RHEA:62620"/>
        <dbReference type="Rhea" id="RHEA-COMP:10698"/>
        <dbReference type="Rhea" id="RHEA-COMP:10700"/>
        <dbReference type="ChEBI" id="CHEBI:15377"/>
        <dbReference type="ChEBI" id="CHEBI:29950"/>
        <dbReference type="ChEBI" id="CHEBI:30879"/>
        <dbReference type="ChEBI" id="CHEBI:35924"/>
        <dbReference type="ChEBI" id="CHEBI:50058"/>
        <dbReference type="EC" id="1.11.1.24"/>
    </reaction>
</comment>
<feature type="domain" description="Thioredoxin" evidence="20">
    <location>
        <begin position="51"/>
        <end position="196"/>
    </location>
</feature>
<dbReference type="SUPFAM" id="SSF57903">
    <property type="entry name" value="FYVE/PHD zinc finger"/>
    <property type="match status" value="1"/>
</dbReference>
<feature type="region of interest" description="Disordered" evidence="18">
    <location>
        <begin position="199"/>
        <end position="219"/>
    </location>
</feature>
<dbReference type="InterPro" id="IPR019787">
    <property type="entry name" value="Znf_PHD-finger"/>
</dbReference>
<dbReference type="CDD" id="cd15587">
    <property type="entry name" value="PHD_Yng1p_like"/>
    <property type="match status" value="1"/>
</dbReference>